<dbReference type="GO" id="GO:0004519">
    <property type="term" value="F:endonuclease activity"/>
    <property type="evidence" value="ECO:0007669"/>
    <property type="project" value="UniProtKB-KW"/>
</dbReference>
<keyword evidence="2" id="KW-0255">Endonuclease</keyword>
<gene>
    <name evidence="2" type="ORF">F4Y08_13465</name>
</gene>
<dbReference type="Pfam" id="PF05685">
    <property type="entry name" value="Uma2"/>
    <property type="match status" value="1"/>
</dbReference>
<sequence length="388" mass="44101">MTIAPPTPAASEGDVRMGCSHPISDSPSTLGWADWIHTPPGIGETDSETARASREVRLQIRLAFPSVWRIHLESLPHYDAAYAYDERYDYEDDWTLDPNYRSAVQHFRTYDREGFVVPQGRHNDFIGWLVPTLQAAFGLRVLREPDLHFSPRTSVDVAFLTAGGNPKLKVQPNAVVLPQALDSDRERSKRERKIRLDQGDALPDLVVEVLSYSTEDNDLEGKWRLYAALGIREYLLIDIGEPQEPGESGSPEGMWLYRLDAKGVYQLVEDEQPLRVCDTPIRLQPAEGSEMPYVQWLDSASGQWRDFRDDIKQEGQIEGQIEILGQALDMHLPHLDDADRERIVDSWVTVGIPDHMLHRIMEAGQAPDEWESILDVMDPKPPSYREPL</sequence>
<dbReference type="AlphaFoldDB" id="A0A6B1DY70"/>
<dbReference type="CDD" id="cd06260">
    <property type="entry name" value="DUF820-like"/>
    <property type="match status" value="1"/>
</dbReference>
<evidence type="ECO:0000313" key="2">
    <source>
        <dbReference type="EMBL" id="MYD91324.1"/>
    </source>
</evidence>
<keyword evidence="2" id="KW-0378">Hydrolase</keyword>
<evidence type="ECO:0000259" key="1">
    <source>
        <dbReference type="Pfam" id="PF05685"/>
    </source>
</evidence>
<proteinExistence type="predicted"/>
<dbReference type="Gene3D" id="3.90.1570.10">
    <property type="entry name" value="tt1808, chain A"/>
    <property type="match status" value="1"/>
</dbReference>
<dbReference type="InterPro" id="IPR008538">
    <property type="entry name" value="Uma2"/>
</dbReference>
<feature type="domain" description="Putative restriction endonuclease" evidence="1">
    <location>
        <begin position="119"/>
        <end position="273"/>
    </location>
</feature>
<accession>A0A6B1DY70</accession>
<protein>
    <submittedName>
        <fullName evidence="2">Uma2 family endonuclease</fullName>
    </submittedName>
</protein>
<dbReference type="InterPro" id="IPR012296">
    <property type="entry name" value="Nuclease_put_TT1808"/>
</dbReference>
<organism evidence="2">
    <name type="scientific">Caldilineaceae bacterium SB0662_bin_9</name>
    <dbReference type="NCBI Taxonomy" id="2605258"/>
    <lineage>
        <taxon>Bacteria</taxon>
        <taxon>Bacillati</taxon>
        <taxon>Chloroflexota</taxon>
        <taxon>Caldilineae</taxon>
        <taxon>Caldilineales</taxon>
        <taxon>Caldilineaceae</taxon>
    </lineage>
</organism>
<reference evidence="2" key="1">
    <citation type="submission" date="2019-09" db="EMBL/GenBank/DDBJ databases">
        <title>Characterisation of the sponge microbiome using genome-centric metagenomics.</title>
        <authorList>
            <person name="Engelberts J.P."/>
            <person name="Robbins S.J."/>
            <person name="De Goeij J.M."/>
            <person name="Aranda M."/>
            <person name="Bell S.C."/>
            <person name="Webster N.S."/>
        </authorList>
    </citation>
    <scope>NUCLEOTIDE SEQUENCE</scope>
    <source>
        <strain evidence="2">SB0662_bin_9</strain>
    </source>
</reference>
<dbReference type="InterPro" id="IPR011335">
    <property type="entry name" value="Restrct_endonuc-II-like"/>
</dbReference>
<dbReference type="SUPFAM" id="SSF52980">
    <property type="entry name" value="Restriction endonuclease-like"/>
    <property type="match status" value="1"/>
</dbReference>
<dbReference type="EMBL" id="VXPY01000094">
    <property type="protein sequence ID" value="MYD91324.1"/>
    <property type="molecule type" value="Genomic_DNA"/>
</dbReference>
<comment type="caution">
    <text evidence="2">The sequence shown here is derived from an EMBL/GenBank/DDBJ whole genome shotgun (WGS) entry which is preliminary data.</text>
</comment>
<name>A0A6B1DY70_9CHLR</name>
<keyword evidence="2" id="KW-0540">Nuclease</keyword>